<evidence type="ECO:0000313" key="2">
    <source>
        <dbReference type="Proteomes" id="UP001207830"/>
    </source>
</evidence>
<protein>
    <submittedName>
        <fullName evidence="1">HEXXH motif-containing putative peptide modification protein</fullName>
    </submittedName>
</protein>
<comment type="caution">
    <text evidence="1">The sequence shown here is derived from an EMBL/GenBank/DDBJ whole genome shotgun (WGS) entry which is preliminary data.</text>
</comment>
<gene>
    <name evidence="1" type="ORF">NQF78_25075</name>
</gene>
<dbReference type="NCBIfam" id="TIGR04267">
    <property type="entry name" value="mod_HExxH"/>
    <property type="match status" value="1"/>
</dbReference>
<organism evidence="1 2">
    <name type="scientific">Pseudomonas monsensis</name>
    <dbReference type="NCBI Taxonomy" id="2745509"/>
    <lineage>
        <taxon>Bacteria</taxon>
        <taxon>Pseudomonadati</taxon>
        <taxon>Pseudomonadota</taxon>
        <taxon>Gammaproteobacteria</taxon>
        <taxon>Pseudomonadales</taxon>
        <taxon>Pseudomonadaceae</taxon>
        <taxon>Pseudomonas</taxon>
    </lineage>
</organism>
<dbReference type="Proteomes" id="UP001207830">
    <property type="component" value="Unassembled WGS sequence"/>
</dbReference>
<reference evidence="1 2" key="1">
    <citation type="submission" date="2022-07" db="EMBL/GenBank/DDBJ databases">
        <title>Characterization of plant growth promoting rhizobacteria (PGPR) for use as bioinoculants in agriculture.</title>
        <authorList>
            <person name="Hassen A.I."/>
            <person name="Pierneef R."/>
        </authorList>
    </citation>
    <scope>NUCLEOTIDE SEQUENCE [LARGE SCALE GENOMIC DNA]</scope>
    <source>
        <strain evidence="1 2">SARCC-3054</strain>
    </source>
</reference>
<sequence>MGAGAVCEIDLSFAAPDHIERNQKLILEFVKTTEEKSFEHAIRVIQAIETNPSRSSPLLQWDAPENNFAKSLADIMDTVEFPSRWRIEEARIPTLTSEFCKAKNLIKNFLPQTSESIDKLIFSYLFANRSGYEGGSVSSRIGMIWLNPTETWSTYLWAENIVHEFIHNALFLEDMIHQVFPFGADIMAEESALRISAIRKTRRGYDKSFHSAFVSLGIINFYQAIGKAERAEKLIVPLVHCVEDLTRNERVLSAHGRALLVELAEKTINVAQQLQETA</sequence>
<dbReference type="EMBL" id="JANIGP010000030">
    <property type="protein sequence ID" value="MCY0111581.1"/>
    <property type="molecule type" value="Genomic_DNA"/>
</dbReference>
<evidence type="ECO:0000313" key="1">
    <source>
        <dbReference type="EMBL" id="MCY0111581.1"/>
    </source>
</evidence>
<proteinExistence type="predicted"/>
<dbReference type="RefSeq" id="WP_123462121.1">
    <property type="nucleotide sequence ID" value="NZ_JANIGP010000030.1"/>
</dbReference>
<accession>A0ABT3Z1E6</accession>
<name>A0ABT3Z1E6_9PSED</name>
<dbReference type="InterPro" id="IPR026337">
    <property type="entry name" value="AKG_HExxH"/>
</dbReference>
<keyword evidence="2" id="KW-1185">Reference proteome</keyword>